<dbReference type="InterPro" id="IPR033126">
    <property type="entry name" value="Glyco_hydro_9_Asp/Glu_AS"/>
</dbReference>
<dbReference type="Gene3D" id="2.60.40.290">
    <property type="match status" value="1"/>
</dbReference>
<dbReference type="Gene3D" id="1.50.10.10">
    <property type="match status" value="1"/>
</dbReference>
<evidence type="ECO:0000256" key="7">
    <source>
        <dbReference type="ARBA" id="ARBA00023326"/>
    </source>
</evidence>
<dbReference type="InterPro" id="IPR008928">
    <property type="entry name" value="6-hairpin_glycosidase_sf"/>
</dbReference>
<organism evidence="12 13">
    <name type="scientific">Sinanodonta woodiana</name>
    <name type="common">Chinese pond mussel</name>
    <name type="synonym">Anodonta woodiana</name>
    <dbReference type="NCBI Taxonomy" id="1069815"/>
    <lineage>
        <taxon>Eukaryota</taxon>
        <taxon>Metazoa</taxon>
        <taxon>Spiralia</taxon>
        <taxon>Lophotrochozoa</taxon>
        <taxon>Mollusca</taxon>
        <taxon>Bivalvia</taxon>
        <taxon>Autobranchia</taxon>
        <taxon>Heteroconchia</taxon>
        <taxon>Palaeoheterodonta</taxon>
        <taxon>Unionida</taxon>
        <taxon>Unionoidea</taxon>
        <taxon>Unionidae</taxon>
        <taxon>Unioninae</taxon>
        <taxon>Sinanodonta</taxon>
    </lineage>
</organism>
<accession>A0ABD3VJ19</accession>
<evidence type="ECO:0000256" key="10">
    <source>
        <dbReference type="RuleBase" id="RU361166"/>
    </source>
</evidence>
<keyword evidence="5 8" id="KW-0119">Carbohydrate metabolism</keyword>
<dbReference type="PROSITE" id="PS00592">
    <property type="entry name" value="GH9_2"/>
    <property type="match status" value="1"/>
</dbReference>
<comment type="catalytic activity">
    <reaction evidence="1 10">
        <text>Endohydrolysis of (1-&gt;4)-beta-D-glucosidic linkages in cellulose, lichenin and cereal beta-D-glucans.</text>
        <dbReference type="EC" id="3.2.1.4"/>
    </reaction>
</comment>
<dbReference type="GO" id="GO:0030245">
    <property type="term" value="P:cellulose catabolic process"/>
    <property type="evidence" value="ECO:0007669"/>
    <property type="project" value="UniProtKB-KW"/>
</dbReference>
<dbReference type="AlphaFoldDB" id="A0ABD3VJ19"/>
<dbReference type="InterPro" id="IPR001701">
    <property type="entry name" value="Glyco_hydro_9"/>
</dbReference>
<evidence type="ECO:0000313" key="13">
    <source>
        <dbReference type="Proteomes" id="UP001634394"/>
    </source>
</evidence>
<proteinExistence type="inferred from homology"/>
<dbReference type="PANTHER" id="PTHR22298">
    <property type="entry name" value="ENDO-1,4-BETA-GLUCANASE"/>
    <property type="match status" value="1"/>
</dbReference>
<dbReference type="Pfam" id="PF00759">
    <property type="entry name" value="Glyco_hydro_9"/>
    <property type="match status" value="1"/>
</dbReference>
<dbReference type="InterPro" id="IPR012341">
    <property type="entry name" value="6hp_glycosidase-like_sf"/>
</dbReference>
<comment type="similarity">
    <text evidence="2 8 10">Belongs to the glycosyl hydrolase 9 (cellulase E) family.</text>
</comment>
<evidence type="ECO:0000256" key="6">
    <source>
        <dbReference type="ARBA" id="ARBA00023295"/>
    </source>
</evidence>
<reference evidence="12 13" key="1">
    <citation type="submission" date="2024-11" db="EMBL/GenBank/DDBJ databases">
        <title>Chromosome-level genome assembly of the freshwater bivalve Anodonta woodiana.</title>
        <authorList>
            <person name="Chen X."/>
        </authorList>
    </citation>
    <scope>NUCLEOTIDE SEQUENCE [LARGE SCALE GENOMIC DNA]</scope>
    <source>
        <strain evidence="12">MN2024</strain>
        <tissue evidence="12">Gills</tissue>
    </source>
</reference>
<keyword evidence="7 8" id="KW-0624">Polysaccharide degradation</keyword>
<evidence type="ECO:0000256" key="1">
    <source>
        <dbReference type="ARBA" id="ARBA00000966"/>
    </source>
</evidence>
<feature type="active site" evidence="9">
    <location>
        <position position="532"/>
    </location>
</feature>
<evidence type="ECO:0000256" key="5">
    <source>
        <dbReference type="ARBA" id="ARBA00023277"/>
    </source>
</evidence>
<evidence type="ECO:0000256" key="8">
    <source>
        <dbReference type="PROSITE-ProRule" id="PRU10059"/>
    </source>
</evidence>
<comment type="caution">
    <text evidence="12">The sequence shown here is derived from an EMBL/GenBank/DDBJ whole genome shotgun (WGS) entry which is preliminary data.</text>
</comment>
<dbReference type="InterPro" id="IPR018221">
    <property type="entry name" value="Glyco_hydro_9_His_AS"/>
</dbReference>
<dbReference type="SUPFAM" id="SSF48208">
    <property type="entry name" value="Six-hairpin glycosidases"/>
    <property type="match status" value="1"/>
</dbReference>
<dbReference type="EMBL" id="JBJQND010000011">
    <property type="protein sequence ID" value="KAL3861579.1"/>
    <property type="molecule type" value="Genomic_DNA"/>
</dbReference>
<feature type="domain" description="Glycoside hydrolase family 9" evidence="11">
    <location>
        <begin position="136"/>
        <end position="553"/>
    </location>
</feature>
<evidence type="ECO:0000313" key="12">
    <source>
        <dbReference type="EMBL" id="KAL3861579.1"/>
    </source>
</evidence>
<keyword evidence="3 8" id="KW-0378">Hydrolase</keyword>
<dbReference type="EC" id="3.2.1.4" evidence="10"/>
<evidence type="ECO:0000259" key="11">
    <source>
        <dbReference type="Pfam" id="PF00759"/>
    </source>
</evidence>
<sequence length="566" mass="63446">MILLLLVICPLVAGRLTVPMTDVNDWGGRFQGQFNVHVNETVDGWEAIIRFSLPVTNLDEWMGDIISHSSNNMEFTIVNKPHTSVQKVGDTLQITVQGAYAGSKAPTATMEFINMGHDPFTAPPPHKNTDATKYNYDEVLMKSIMFYEAQRSGKLPSNNRIQWRSDSALNDRGNNGEDLTGGWYDAGDHVKFNFPMAASTTLLTWGLLEFKDGYNASEELDRMYDCIKWPLDYLLKCHVSKYEYYVQVGDGSQDHSYWGRPENMTMPRPAFKITQSSPGSDIAGETAATFAAGYLAFHNKNLTYANILLTHAKDMYDFAINYKAKYSDSVNQAAGYYRSSDYEDELCWGGVWLFLATRNQSYLTEAEKHYEAGPAWGQSWDEKNTGCMILLYKATHKEQYKLDIEATFRSWMPGGSIPYTPAGLAWRSQWGANRYAANMAMMALMAAEQGLNATVYRKWAESQINYILGDNGRSFVVGFGQNPPERPHHRGSSCPLIPAPCSYFEFQQPGPNPHVLYGALVGGPDQNDGYADKRDDYVKNEVACDYNAGFQSAVAGLKSAHLRGRM</sequence>
<evidence type="ECO:0000256" key="2">
    <source>
        <dbReference type="ARBA" id="ARBA00007072"/>
    </source>
</evidence>
<keyword evidence="13" id="KW-1185">Reference proteome</keyword>
<dbReference type="InterPro" id="IPR012291">
    <property type="entry name" value="CBM2_carb-bd_dom_sf"/>
</dbReference>
<gene>
    <name evidence="12" type="ORF">ACJMK2_007605</name>
</gene>
<dbReference type="InterPro" id="IPR008965">
    <property type="entry name" value="CBM2/CBM3_carb-bd_dom_sf"/>
</dbReference>
<evidence type="ECO:0000256" key="3">
    <source>
        <dbReference type="ARBA" id="ARBA00022801"/>
    </source>
</evidence>
<keyword evidence="4 10" id="KW-0136">Cellulose degradation</keyword>
<dbReference type="GO" id="GO:0008810">
    <property type="term" value="F:cellulase activity"/>
    <property type="evidence" value="ECO:0007669"/>
    <property type="project" value="UniProtKB-EC"/>
</dbReference>
<keyword evidence="6 8" id="KW-0326">Glycosidase</keyword>
<protein>
    <recommendedName>
        <fullName evidence="10">Endoglucanase</fullName>
        <ecNumber evidence="10">3.2.1.4</ecNumber>
    </recommendedName>
</protein>
<evidence type="ECO:0000256" key="9">
    <source>
        <dbReference type="PROSITE-ProRule" id="PRU10060"/>
    </source>
</evidence>
<dbReference type="SUPFAM" id="SSF49384">
    <property type="entry name" value="Carbohydrate-binding domain"/>
    <property type="match status" value="1"/>
</dbReference>
<name>A0ABD3VJ19_SINWO</name>
<dbReference type="PROSITE" id="PS00698">
    <property type="entry name" value="GH9_3"/>
    <property type="match status" value="1"/>
</dbReference>
<dbReference type="Proteomes" id="UP001634394">
    <property type="component" value="Unassembled WGS sequence"/>
</dbReference>
<feature type="active site" evidence="9">
    <location>
        <position position="541"/>
    </location>
</feature>
<evidence type="ECO:0000256" key="4">
    <source>
        <dbReference type="ARBA" id="ARBA00023001"/>
    </source>
</evidence>
<feature type="active site" evidence="8">
    <location>
        <position position="488"/>
    </location>
</feature>